<reference evidence="14" key="1">
    <citation type="journal article" date="2023" name="Mol. Phylogenet. Evol.">
        <title>Genome-scale phylogeny and comparative genomics of the fungal order Sordariales.</title>
        <authorList>
            <person name="Hensen N."/>
            <person name="Bonometti L."/>
            <person name="Westerberg I."/>
            <person name="Brannstrom I.O."/>
            <person name="Guillou S."/>
            <person name="Cros-Aarteil S."/>
            <person name="Calhoun S."/>
            <person name="Haridas S."/>
            <person name="Kuo A."/>
            <person name="Mondo S."/>
            <person name="Pangilinan J."/>
            <person name="Riley R."/>
            <person name="LaButti K."/>
            <person name="Andreopoulos B."/>
            <person name="Lipzen A."/>
            <person name="Chen C."/>
            <person name="Yan M."/>
            <person name="Daum C."/>
            <person name="Ng V."/>
            <person name="Clum A."/>
            <person name="Steindorff A."/>
            <person name="Ohm R.A."/>
            <person name="Martin F."/>
            <person name="Silar P."/>
            <person name="Natvig D.O."/>
            <person name="Lalanne C."/>
            <person name="Gautier V."/>
            <person name="Ament-Velasquez S.L."/>
            <person name="Kruys A."/>
            <person name="Hutchinson M.I."/>
            <person name="Powell A.J."/>
            <person name="Barry K."/>
            <person name="Miller A.N."/>
            <person name="Grigoriev I.V."/>
            <person name="Debuchy R."/>
            <person name="Gladieux P."/>
            <person name="Hiltunen Thoren M."/>
            <person name="Johannesson H."/>
        </authorList>
    </citation>
    <scope>NUCLEOTIDE SEQUENCE</scope>
    <source>
        <strain evidence="14">CBS 103.79</strain>
    </source>
</reference>
<evidence type="ECO:0000256" key="3">
    <source>
        <dbReference type="ARBA" id="ARBA00022651"/>
    </source>
</evidence>
<evidence type="ECO:0000256" key="12">
    <source>
        <dbReference type="SAM" id="SignalP"/>
    </source>
</evidence>
<keyword evidence="4 12" id="KW-0732">Signal</keyword>
<keyword evidence="3" id="KW-0858">Xylan degradation</keyword>
<comment type="caution">
    <text evidence="14">The sequence shown here is derived from an EMBL/GenBank/DDBJ whole genome shotgun (WGS) entry which is preliminary data.</text>
</comment>
<sequence>MKSSPPLTWLLASAFAANGVKGFQYPDCVNGPLASNAVCDTKAQPSVRAAALVKAMNITEKLANLVDMSQGAQRLGLPAYAWWSEALHGVAASPGVTFNRTGSEFSSATSFANTITLASAFDDDLVYEVANVISTEARAFANAGFAGLDYWTPNINPYKDPRWGRGHETPGEDPVRIRGYVKALLRGLEGDGPIRKVIATCKHYAAYDLERWEGVIRYGFNAVVSLQDLSEYYLPPFQQCARDSKVGSFMCSYNALNGTPACANTYLMDDILRKHWNWTEHNNYITSDCNAIQDFLPNWHNFSQTPAEAAAAAYNAGTDTVCEVPGWPPYTDTIGAYNQTLLPEAVIDRALSRLYEGLIRVGYFDPANASPYRSIGWADVNTPKSQALALQTATDGMVLLKNNGILPLDLTNKTVALIGFWANTSRQMLGGYSGIPPYLSSPVDAARSLNLTFTSAAGPVSPTNITANTWTAPALTAARQADVILYFGGTDTTVASEDKDRTTIAWPPAQLALLTALANLSKPLVVVQLGDQLDATPLLRNTAVSALLWAGYPGQAGGLAALQALTGVTPPAARLPVTNYPAAYTSQIPLTAMALRPDKKKGYPGRTYRWLGRGEMVLPFGHGLHYTRFVARFGVFSTLKFASTELLAGCAEQHPDNCPSPAQVSVWVTNAGGKVTSDYVALVFVVGEKGARGGPAPERTLVGYARVRGVKPGETRAVVVGVRVGDLAGVDGRGDRVVYPGRYRFVLDVEGDGEGGEGKGEGRDMVGVEITGEEVVLERFPQPSQ</sequence>
<dbReference type="InterPro" id="IPR026891">
    <property type="entry name" value="Fn3-like"/>
</dbReference>
<evidence type="ECO:0000256" key="10">
    <source>
        <dbReference type="ARBA" id="ARBA00024574"/>
    </source>
</evidence>
<evidence type="ECO:0000256" key="11">
    <source>
        <dbReference type="ARBA" id="ARBA00026107"/>
    </source>
</evidence>
<dbReference type="EC" id="3.2.1.37" evidence="11"/>
<dbReference type="InterPro" id="IPR036962">
    <property type="entry name" value="Glyco_hydro_3_N_sf"/>
</dbReference>
<dbReference type="GO" id="GO:0009044">
    <property type="term" value="F:xylan 1,4-beta-xylosidase activity"/>
    <property type="evidence" value="ECO:0007669"/>
    <property type="project" value="UniProtKB-EC"/>
</dbReference>
<evidence type="ECO:0000256" key="5">
    <source>
        <dbReference type="ARBA" id="ARBA00022801"/>
    </source>
</evidence>
<comment type="catalytic activity">
    <reaction evidence="10">
        <text>Hydrolysis of (1-&gt;4)-beta-D-xylans, to remove successive D-xylose residues from the non-reducing termini.</text>
        <dbReference type="EC" id="3.2.1.37"/>
    </reaction>
</comment>
<evidence type="ECO:0000313" key="14">
    <source>
        <dbReference type="EMBL" id="KAK3905771.1"/>
    </source>
</evidence>
<dbReference type="Gene3D" id="3.40.50.1700">
    <property type="entry name" value="Glycoside hydrolase family 3 C-terminal domain"/>
    <property type="match status" value="1"/>
</dbReference>
<dbReference type="InterPro" id="IPR001764">
    <property type="entry name" value="Glyco_hydro_3_N"/>
</dbReference>
<comment type="similarity">
    <text evidence="2">Belongs to the glycosyl hydrolase 3 family.</text>
</comment>
<keyword evidence="8" id="KW-0326">Glycosidase</keyword>
<dbReference type="Gene3D" id="2.60.40.10">
    <property type="entry name" value="Immunoglobulins"/>
    <property type="match status" value="1"/>
</dbReference>
<accession>A0AAN6MSS3</accession>
<dbReference type="InterPro" id="IPR002772">
    <property type="entry name" value="Glyco_hydro_3_C"/>
</dbReference>
<dbReference type="Pfam" id="PF00933">
    <property type="entry name" value="Glyco_hydro_3"/>
    <property type="match status" value="1"/>
</dbReference>
<dbReference type="GO" id="GO:0045493">
    <property type="term" value="P:xylan catabolic process"/>
    <property type="evidence" value="ECO:0007669"/>
    <property type="project" value="UniProtKB-KW"/>
</dbReference>
<dbReference type="SMART" id="SM01217">
    <property type="entry name" value="Fn3_like"/>
    <property type="match status" value="1"/>
</dbReference>
<evidence type="ECO:0000256" key="7">
    <source>
        <dbReference type="ARBA" id="ARBA00023277"/>
    </source>
</evidence>
<dbReference type="InterPro" id="IPR044993">
    <property type="entry name" value="BXL"/>
</dbReference>
<dbReference type="GO" id="GO:0031222">
    <property type="term" value="P:arabinan catabolic process"/>
    <property type="evidence" value="ECO:0007669"/>
    <property type="project" value="TreeGrafter"/>
</dbReference>
<dbReference type="PANTHER" id="PTHR42721">
    <property type="entry name" value="SUGAR HYDROLASE-RELATED"/>
    <property type="match status" value="1"/>
</dbReference>
<keyword evidence="7" id="KW-0119">Carbohydrate metabolism</keyword>
<evidence type="ECO:0000313" key="15">
    <source>
        <dbReference type="Proteomes" id="UP001303889"/>
    </source>
</evidence>
<protein>
    <recommendedName>
        <fullName evidence="11">xylan 1,4-beta-xylosidase</fullName>
        <ecNumber evidence="11">3.2.1.37</ecNumber>
    </recommendedName>
</protein>
<name>A0AAN6MSS3_9PEZI</name>
<dbReference type="InterPro" id="IPR013783">
    <property type="entry name" value="Ig-like_fold"/>
</dbReference>
<feature type="signal peptide" evidence="12">
    <location>
        <begin position="1"/>
        <end position="22"/>
    </location>
</feature>
<reference evidence="14" key="2">
    <citation type="submission" date="2023-05" db="EMBL/GenBank/DDBJ databases">
        <authorList>
            <consortium name="Lawrence Berkeley National Laboratory"/>
            <person name="Steindorff A."/>
            <person name="Hensen N."/>
            <person name="Bonometti L."/>
            <person name="Westerberg I."/>
            <person name="Brannstrom I.O."/>
            <person name="Guillou S."/>
            <person name="Cros-Aarteil S."/>
            <person name="Calhoun S."/>
            <person name="Haridas S."/>
            <person name="Kuo A."/>
            <person name="Mondo S."/>
            <person name="Pangilinan J."/>
            <person name="Riley R."/>
            <person name="Labutti K."/>
            <person name="Andreopoulos B."/>
            <person name="Lipzen A."/>
            <person name="Chen C."/>
            <person name="Yanf M."/>
            <person name="Daum C."/>
            <person name="Ng V."/>
            <person name="Clum A."/>
            <person name="Ohm R."/>
            <person name="Martin F."/>
            <person name="Silar P."/>
            <person name="Natvig D."/>
            <person name="Lalanne C."/>
            <person name="Gautier V."/>
            <person name="Ament-Velasquez S.L."/>
            <person name="Kruys A."/>
            <person name="Hutchinson M.I."/>
            <person name="Powell A.J."/>
            <person name="Barry K."/>
            <person name="Miller A.N."/>
            <person name="Grigoriev I.V."/>
            <person name="Debuchy R."/>
            <person name="Gladieux P."/>
            <person name="Thoren M.H."/>
            <person name="Johannesson H."/>
        </authorList>
    </citation>
    <scope>NUCLEOTIDE SEQUENCE</scope>
    <source>
        <strain evidence="14">CBS 103.79</strain>
    </source>
</reference>
<dbReference type="Gene3D" id="3.20.20.300">
    <property type="entry name" value="Glycoside hydrolase, family 3, N-terminal domain"/>
    <property type="match status" value="1"/>
</dbReference>
<evidence type="ECO:0000259" key="13">
    <source>
        <dbReference type="SMART" id="SM01217"/>
    </source>
</evidence>
<evidence type="ECO:0000256" key="9">
    <source>
        <dbReference type="ARBA" id="ARBA00023326"/>
    </source>
</evidence>
<evidence type="ECO:0000256" key="8">
    <source>
        <dbReference type="ARBA" id="ARBA00023295"/>
    </source>
</evidence>
<organism evidence="14 15">
    <name type="scientific">Staphylotrichum tortipilum</name>
    <dbReference type="NCBI Taxonomy" id="2831512"/>
    <lineage>
        <taxon>Eukaryota</taxon>
        <taxon>Fungi</taxon>
        <taxon>Dikarya</taxon>
        <taxon>Ascomycota</taxon>
        <taxon>Pezizomycotina</taxon>
        <taxon>Sordariomycetes</taxon>
        <taxon>Sordariomycetidae</taxon>
        <taxon>Sordariales</taxon>
        <taxon>Chaetomiaceae</taxon>
        <taxon>Staphylotrichum</taxon>
    </lineage>
</organism>
<evidence type="ECO:0000256" key="1">
    <source>
        <dbReference type="ARBA" id="ARBA00004851"/>
    </source>
</evidence>
<dbReference type="SUPFAM" id="SSF51445">
    <property type="entry name" value="(Trans)glycosidases"/>
    <property type="match status" value="1"/>
</dbReference>
<dbReference type="PANTHER" id="PTHR42721:SF3">
    <property type="entry name" value="BETA-D-XYLOSIDASE 5-RELATED"/>
    <property type="match status" value="1"/>
</dbReference>
<evidence type="ECO:0000256" key="6">
    <source>
        <dbReference type="ARBA" id="ARBA00023180"/>
    </source>
</evidence>
<dbReference type="Pfam" id="PF01915">
    <property type="entry name" value="Glyco_hydro_3_C"/>
    <property type="match status" value="1"/>
</dbReference>
<dbReference type="Proteomes" id="UP001303889">
    <property type="component" value="Unassembled WGS sequence"/>
</dbReference>
<evidence type="ECO:0000256" key="2">
    <source>
        <dbReference type="ARBA" id="ARBA00005336"/>
    </source>
</evidence>
<dbReference type="SUPFAM" id="SSF52279">
    <property type="entry name" value="Beta-D-glucan exohydrolase, C-terminal domain"/>
    <property type="match status" value="1"/>
</dbReference>
<keyword evidence="9" id="KW-0624">Polysaccharide degradation</keyword>
<feature type="domain" description="Fibronectin type III-like" evidence="13">
    <location>
        <begin position="679"/>
        <end position="751"/>
    </location>
</feature>
<gene>
    <name evidence="14" type="ORF">C8A05DRAFT_12444</name>
</gene>
<feature type="chain" id="PRO_5042854887" description="xylan 1,4-beta-xylosidase" evidence="12">
    <location>
        <begin position="23"/>
        <end position="785"/>
    </location>
</feature>
<keyword evidence="6" id="KW-0325">Glycoprotein</keyword>
<dbReference type="InterPro" id="IPR017853">
    <property type="entry name" value="GH"/>
</dbReference>
<dbReference type="GO" id="GO:0046556">
    <property type="term" value="F:alpha-L-arabinofuranosidase activity"/>
    <property type="evidence" value="ECO:0007669"/>
    <property type="project" value="TreeGrafter"/>
</dbReference>
<dbReference type="Pfam" id="PF14310">
    <property type="entry name" value="Fn3-like"/>
    <property type="match status" value="1"/>
</dbReference>
<dbReference type="EMBL" id="MU855347">
    <property type="protein sequence ID" value="KAK3905771.1"/>
    <property type="molecule type" value="Genomic_DNA"/>
</dbReference>
<dbReference type="InterPro" id="IPR036881">
    <property type="entry name" value="Glyco_hydro_3_C_sf"/>
</dbReference>
<evidence type="ECO:0000256" key="4">
    <source>
        <dbReference type="ARBA" id="ARBA00022729"/>
    </source>
</evidence>
<keyword evidence="5 14" id="KW-0378">Hydrolase</keyword>
<dbReference type="AlphaFoldDB" id="A0AAN6MSS3"/>
<keyword evidence="15" id="KW-1185">Reference proteome</keyword>
<proteinExistence type="inferred from homology"/>
<comment type="pathway">
    <text evidence="1">Glycan degradation; xylan degradation.</text>
</comment>